<dbReference type="EMBL" id="JAVKPH010000088">
    <property type="protein sequence ID" value="MDR5655493.1"/>
    <property type="molecule type" value="Genomic_DNA"/>
</dbReference>
<protein>
    <submittedName>
        <fullName evidence="2">ParB/RepB/Spo0J family partition protein</fullName>
    </submittedName>
</protein>
<evidence type="ECO:0000313" key="3">
    <source>
        <dbReference type="Proteomes" id="UP001247754"/>
    </source>
</evidence>
<organism evidence="2 3">
    <name type="scientific">Ruixingdingia sedimenti</name>
    <dbReference type="NCBI Taxonomy" id="3073604"/>
    <lineage>
        <taxon>Bacteria</taxon>
        <taxon>Pseudomonadati</taxon>
        <taxon>Pseudomonadota</taxon>
        <taxon>Alphaproteobacteria</taxon>
        <taxon>Rhodobacterales</taxon>
        <taxon>Paracoccaceae</taxon>
        <taxon>Ruixingdingia</taxon>
    </lineage>
</organism>
<name>A0ABU1FFZ1_9RHOB</name>
<reference evidence="2 3" key="1">
    <citation type="submission" date="2023-09" db="EMBL/GenBank/DDBJ databases">
        <title>Xinfangfangia sedmenti sp. nov., isolated the sedment.</title>
        <authorList>
            <person name="Xu L."/>
        </authorList>
    </citation>
    <scope>NUCLEOTIDE SEQUENCE [LARGE SCALE GENOMIC DNA]</scope>
    <source>
        <strain evidence="2 3">LG-4</strain>
    </source>
</reference>
<feature type="non-terminal residue" evidence="2">
    <location>
        <position position="1"/>
    </location>
</feature>
<dbReference type="Pfam" id="PF02195">
    <property type="entry name" value="ParB_N"/>
    <property type="match status" value="1"/>
</dbReference>
<dbReference type="InterPro" id="IPR050336">
    <property type="entry name" value="Chromosome_partition/occlusion"/>
</dbReference>
<evidence type="ECO:0000313" key="2">
    <source>
        <dbReference type="EMBL" id="MDR5655493.1"/>
    </source>
</evidence>
<dbReference type="PANTHER" id="PTHR33375">
    <property type="entry name" value="CHROMOSOME-PARTITIONING PROTEIN PARB-RELATED"/>
    <property type="match status" value="1"/>
</dbReference>
<dbReference type="InterPro" id="IPR003115">
    <property type="entry name" value="ParB_N"/>
</dbReference>
<dbReference type="Gene3D" id="3.90.1530.30">
    <property type="match status" value="1"/>
</dbReference>
<dbReference type="PANTHER" id="PTHR33375:SF1">
    <property type="entry name" value="CHROMOSOME-PARTITIONING PROTEIN PARB-RELATED"/>
    <property type="match status" value="1"/>
</dbReference>
<accession>A0ABU1FFZ1</accession>
<gene>
    <name evidence="2" type="ORF">RGD00_23085</name>
</gene>
<feature type="domain" description="ParB-like N-terminal" evidence="1">
    <location>
        <begin position="11"/>
        <end position="103"/>
    </location>
</feature>
<comment type="caution">
    <text evidence="2">The sequence shown here is derived from an EMBL/GenBank/DDBJ whole genome shotgun (WGS) entry which is preliminary data.</text>
</comment>
<sequence>QAPRMTMPDLHEIPLASIEVGSDRARGLEPAWAEALAALIDAQGLLHPIIVRPVEGEFRRYRLVAGLHRVEAFRMMGREAIPAFLSAAASDDEARLEEVVENLGRYDLTALDRCHHLYDLKQIHERKYPQAKHGGDRGNRRIGGKWQSLPLAGDEVQIFGFSEVVAEKVGLSARSIRLAVKIWSDLYPPLRRRLHGSPLADKQTELKALSELKINDQVKVVDLILGEEHPEIVNVASALAYLAGGVQPSAEEKRISTIRATLTALPDPVFDRVVAEQADRMIAALQRLGRI</sequence>
<dbReference type="RefSeq" id="WP_310459583.1">
    <property type="nucleotide sequence ID" value="NZ_JAVKPH010000088.1"/>
</dbReference>
<evidence type="ECO:0000259" key="1">
    <source>
        <dbReference type="SMART" id="SM00470"/>
    </source>
</evidence>
<dbReference type="Gene3D" id="1.10.10.2830">
    <property type="match status" value="1"/>
</dbReference>
<dbReference type="Proteomes" id="UP001247754">
    <property type="component" value="Unassembled WGS sequence"/>
</dbReference>
<dbReference type="SUPFAM" id="SSF110849">
    <property type="entry name" value="ParB/Sulfiredoxin"/>
    <property type="match status" value="1"/>
</dbReference>
<dbReference type="SMART" id="SM00470">
    <property type="entry name" value="ParB"/>
    <property type="match status" value="1"/>
</dbReference>
<proteinExistence type="predicted"/>
<keyword evidence="3" id="KW-1185">Reference proteome</keyword>
<dbReference type="InterPro" id="IPR036086">
    <property type="entry name" value="ParB/Sulfiredoxin_sf"/>
</dbReference>